<accession>A0ABQ9IDR7</accession>
<name>A0ABQ9IDR7_9NEOP</name>
<keyword evidence="3" id="KW-1185">Reference proteome</keyword>
<proteinExistence type="predicted"/>
<protein>
    <submittedName>
        <fullName evidence="2">Uncharacterized protein</fullName>
    </submittedName>
</protein>
<reference evidence="2 3" key="1">
    <citation type="submission" date="2023-02" db="EMBL/GenBank/DDBJ databases">
        <title>LHISI_Scaffold_Assembly.</title>
        <authorList>
            <person name="Stuart O.P."/>
            <person name="Cleave R."/>
            <person name="Magrath M.J.L."/>
            <person name="Mikheyev A.S."/>
        </authorList>
    </citation>
    <scope>NUCLEOTIDE SEQUENCE [LARGE SCALE GENOMIC DNA]</scope>
    <source>
        <strain evidence="2">Daus_M_001</strain>
        <tissue evidence="2">Leg muscle</tissue>
    </source>
</reference>
<sequence>MVDTEVANPIADPLFPDLPNHTTSMIARAYSKFARGGGISWKQNLSRASEKDEDSANQVYRRRHGCKEVSVAPGACGVAGRQGAVKQASGTIPAFSCSDFRKPWNTEIRIAGFGFEPSIFRMQILSFTSAPPPVGEEMKVMHEVYVIALYTQRFFFFLAMAIVCEKNSFLRSKGAAVMKLARLLAFHQGDPGSILGVVARIFAFTFPLLLHPQFISFSPELKTYAKTSLPLCMRIVQYMIRSIKINDSTGHISNTRLSRWTSRRPSSWIKIQECDSAIEYTYGGNRRAPRKLHWPTAAWTGEFSSPPTRTLVHNELYMSVRQVRAPEQERLWVRTSDTDGEEFLDSAILKHHFWLDYPPPTKANPASIPGGDRSRIVACGNRAGRFRWGRRVFSGISSFSTPLRSAASPYSPHVGQEVTCNRARCRVDLGFNRPTAQQATNHRIVCMSAEANGVAEEKAMPVEQLVCTVCGGLEVGSTGEAMLDGSRHVRRVTEPLSGESELCSGLWRLQYGAQRWNVKAGETGDTRENPPTSNIVRHDSHLRKSGVTRPRIKSGFPRWEASRLTAMTQWPLKLDLKKWFNYIDKIVMNNMRTDQVCEAKPFSPGICEKIISPPAPLAPLTTLTPPAPLTSPAPLLPYSACSTAPLLRLLHCSTIPPAPLLPYSACSTIPPAPLLPYSACSTAPLFHLLHCSPTPPAPLFHLLHCSPTPPAPLFHLLHCSTIPPAPLLPYSACSTIPPAPLLPYSACSTAPLFHLLHRSTIPPAPLLPYSACSTAPLFHLLHLSMDF</sequence>
<organism evidence="2 3">
    <name type="scientific">Dryococelus australis</name>
    <dbReference type="NCBI Taxonomy" id="614101"/>
    <lineage>
        <taxon>Eukaryota</taxon>
        <taxon>Metazoa</taxon>
        <taxon>Ecdysozoa</taxon>
        <taxon>Arthropoda</taxon>
        <taxon>Hexapoda</taxon>
        <taxon>Insecta</taxon>
        <taxon>Pterygota</taxon>
        <taxon>Neoptera</taxon>
        <taxon>Polyneoptera</taxon>
        <taxon>Phasmatodea</taxon>
        <taxon>Verophasmatodea</taxon>
        <taxon>Anareolatae</taxon>
        <taxon>Phasmatidae</taxon>
        <taxon>Eurycanthinae</taxon>
        <taxon>Dryococelus</taxon>
    </lineage>
</organism>
<evidence type="ECO:0000256" key="1">
    <source>
        <dbReference type="SAM" id="MobiDB-lite"/>
    </source>
</evidence>
<gene>
    <name evidence="2" type="ORF">PR048_000119</name>
</gene>
<dbReference type="Proteomes" id="UP001159363">
    <property type="component" value="Chromosome 1"/>
</dbReference>
<feature type="region of interest" description="Disordered" evidence="1">
    <location>
        <begin position="521"/>
        <end position="546"/>
    </location>
</feature>
<evidence type="ECO:0000313" key="3">
    <source>
        <dbReference type="Proteomes" id="UP001159363"/>
    </source>
</evidence>
<dbReference type="EMBL" id="JARBHB010000001">
    <property type="protein sequence ID" value="KAJ8894812.1"/>
    <property type="molecule type" value="Genomic_DNA"/>
</dbReference>
<evidence type="ECO:0000313" key="2">
    <source>
        <dbReference type="EMBL" id="KAJ8894812.1"/>
    </source>
</evidence>
<comment type="caution">
    <text evidence="2">The sequence shown here is derived from an EMBL/GenBank/DDBJ whole genome shotgun (WGS) entry which is preliminary data.</text>
</comment>